<name>A0AAE9XSN2_9PROT</name>
<dbReference type="AlphaFoldDB" id="A0AAE9XSN2"/>
<accession>A0AAE9XSN2</accession>
<gene>
    <name evidence="1" type="ORF">PH603_07480</name>
</gene>
<evidence type="ECO:0000313" key="2">
    <source>
        <dbReference type="Proteomes" id="UP001217500"/>
    </source>
</evidence>
<protein>
    <submittedName>
        <fullName evidence="1">Uncharacterized protein</fullName>
    </submittedName>
</protein>
<evidence type="ECO:0000313" key="1">
    <source>
        <dbReference type="EMBL" id="WCL55601.1"/>
    </source>
</evidence>
<dbReference type="Proteomes" id="UP001217500">
    <property type="component" value="Chromosome"/>
</dbReference>
<dbReference type="RefSeq" id="WP_289505438.1">
    <property type="nucleotide sequence ID" value="NZ_CP116805.1"/>
</dbReference>
<dbReference type="KEGG" id="gso:PH603_07480"/>
<dbReference type="EMBL" id="CP116805">
    <property type="protein sequence ID" value="WCL55601.1"/>
    <property type="molecule type" value="Genomic_DNA"/>
</dbReference>
<keyword evidence="2" id="KW-1185">Reference proteome</keyword>
<proteinExistence type="predicted"/>
<sequence length="74" mass="8864">MSRTYRLDHKTGQRLRDIGQVSFPGGSPWAWRNLFMTRPKRRKIKFLCLQVMRGCDAEAIAWPLGNRKPHIYYW</sequence>
<organism evidence="1 2">
    <name type="scientific">Gimibacter soli</name>
    <dbReference type="NCBI Taxonomy" id="3024400"/>
    <lineage>
        <taxon>Bacteria</taxon>
        <taxon>Pseudomonadati</taxon>
        <taxon>Pseudomonadota</taxon>
        <taxon>Alphaproteobacteria</taxon>
        <taxon>Kordiimonadales</taxon>
        <taxon>Temperatibacteraceae</taxon>
        <taxon>Gimibacter</taxon>
    </lineage>
</organism>
<reference evidence="1" key="1">
    <citation type="submission" date="2023-01" db="EMBL/GenBank/DDBJ databases">
        <title>The genome sequence of Kordiimonadaceae bacterium 6D33.</title>
        <authorList>
            <person name="Liu Y."/>
        </authorList>
    </citation>
    <scope>NUCLEOTIDE SEQUENCE</scope>
    <source>
        <strain evidence="1">6D33</strain>
    </source>
</reference>